<accession>A0A7H0F418</accession>
<name>A0A7H0F418_9CYAN</name>
<protein>
    <submittedName>
        <fullName evidence="1">Uncharacterized protein</fullName>
    </submittedName>
</protein>
<dbReference type="AlphaFoldDB" id="A0A7H0F418"/>
<dbReference type="RefSeq" id="WP_187707109.1">
    <property type="nucleotide sequence ID" value="NZ_CP060822.1"/>
</dbReference>
<evidence type="ECO:0000313" key="2">
    <source>
        <dbReference type="Proteomes" id="UP000516013"/>
    </source>
</evidence>
<reference evidence="1 2" key="1">
    <citation type="submission" date="2020-08" db="EMBL/GenBank/DDBJ databases">
        <title>Complete genome sequence of Raphidiopsis curvispora isolated from drinking water reservoir in South Korea.</title>
        <authorList>
            <person name="Jeong J."/>
        </authorList>
    </citation>
    <scope>NUCLEOTIDE SEQUENCE [LARGE SCALE GENOMIC DNA]</scope>
    <source>
        <strain evidence="1 2">GIHE-G1</strain>
    </source>
</reference>
<organism evidence="1 2">
    <name type="scientific">Cylindrospermopsis curvispora GIHE-G1</name>
    <dbReference type="NCBI Taxonomy" id="2666332"/>
    <lineage>
        <taxon>Bacteria</taxon>
        <taxon>Bacillati</taxon>
        <taxon>Cyanobacteriota</taxon>
        <taxon>Cyanophyceae</taxon>
        <taxon>Nostocales</taxon>
        <taxon>Aphanizomenonaceae</taxon>
        <taxon>Cylindrospermopsis</taxon>
    </lineage>
</organism>
<sequence length="254" mass="29691">MGLKKVKLALNWLFYKQSIKLYGESEKIRDDLLQESFTIRRGLEALKIQHCDLLNNQVIGYPSPGFYPINSQLLTDYLPYNESLDQSTNQSFNTSISEHINRVENFHHSLVELSDRLFPIYIEESLPLSIQCLVDSCFLAHPHISVDFDMPSSWRKESAQFSLLTLRTLQELMSITVPTFSDPLSIYINLKDRKNIRELTLEIIYPDISTLLFYSGLPELKYLSSSWEFLISGKCFYHVVNYKGNYKIAWFFCW</sequence>
<evidence type="ECO:0000313" key="1">
    <source>
        <dbReference type="EMBL" id="QNP30784.1"/>
    </source>
</evidence>
<dbReference type="KEGG" id="ccur:IAR63_07305"/>
<dbReference type="Proteomes" id="UP000516013">
    <property type="component" value="Chromosome"/>
</dbReference>
<gene>
    <name evidence="1" type="ORF">IAR63_07305</name>
</gene>
<dbReference type="EMBL" id="CP060822">
    <property type="protein sequence ID" value="QNP30784.1"/>
    <property type="molecule type" value="Genomic_DNA"/>
</dbReference>
<proteinExistence type="predicted"/>
<keyword evidence="2" id="KW-1185">Reference proteome</keyword>